<dbReference type="PANTHER" id="PTHR33495:SF2">
    <property type="entry name" value="ANTI-SIGMA FACTOR ANTAGONIST TM_1081-RELATED"/>
    <property type="match status" value="1"/>
</dbReference>
<name>S5UJH6_STRC3</name>
<dbReference type="CDD" id="cd07043">
    <property type="entry name" value="STAS_anti-anti-sigma_factors"/>
    <property type="match status" value="1"/>
</dbReference>
<reference evidence="6" key="1">
    <citation type="submission" date="2012-10" db="EMBL/GenBank/DDBJ databases">
        <title>The complete genome sequence of Streptomyces collinus Tu 365.</title>
        <authorList>
            <person name="Ruckert C."/>
            <person name="Szczepanowski R."/>
            <person name="Goesmann A."/>
            <person name="Pross E.K."/>
            <person name="Musiol E.M."/>
            <person name="Blin K."/>
            <person name="Wohlleben W."/>
            <person name="Puhler A."/>
            <person name="Weber T."/>
            <person name="Kalinowski J."/>
        </authorList>
    </citation>
    <scope>NUCLEOTIDE SEQUENCE [LARGE SCALE GENOMIC DNA]</scope>
    <source>
        <strain evidence="6">DSM 40733 / Tue 365</strain>
    </source>
</reference>
<dbReference type="InterPro" id="IPR002645">
    <property type="entry name" value="STAS_dom"/>
</dbReference>
<keyword evidence="6" id="KW-1185">Reference proteome</keyword>
<evidence type="ECO:0000313" key="5">
    <source>
        <dbReference type="EMBL" id="AGS73711.1"/>
    </source>
</evidence>
<dbReference type="PROSITE" id="PS50801">
    <property type="entry name" value="STAS"/>
    <property type="match status" value="1"/>
</dbReference>
<dbReference type="PANTHER" id="PTHR33495">
    <property type="entry name" value="ANTI-SIGMA FACTOR ANTAGONIST TM_1081-RELATED-RELATED"/>
    <property type="match status" value="1"/>
</dbReference>
<dbReference type="Gene3D" id="3.30.750.24">
    <property type="entry name" value="STAS domain"/>
    <property type="match status" value="1"/>
</dbReference>
<dbReference type="STRING" id="1214242.B446_00725"/>
<dbReference type="SUPFAM" id="SSF52091">
    <property type="entry name" value="SpoIIaa-like"/>
    <property type="match status" value="1"/>
</dbReference>
<dbReference type="GO" id="GO:0043856">
    <property type="term" value="F:anti-sigma factor antagonist activity"/>
    <property type="evidence" value="ECO:0007669"/>
    <property type="project" value="InterPro"/>
</dbReference>
<evidence type="ECO:0000313" key="6">
    <source>
        <dbReference type="Proteomes" id="UP000015423"/>
    </source>
</evidence>
<dbReference type="RefSeq" id="WP_020937470.1">
    <property type="nucleotide sequence ID" value="NC_021985.1"/>
</dbReference>
<dbReference type="InterPro" id="IPR036513">
    <property type="entry name" value="STAS_dom_sf"/>
</dbReference>
<accession>S5UJH6</accession>
<evidence type="ECO:0000313" key="4">
    <source>
        <dbReference type="EMBL" id="AGS66983.1"/>
    </source>
</evidence>
<reference evidence="4" key="3">
    <citation type="submission" date="2015-08" db="EMBL/GenBank/DDBJ databases">
        <authorList>
            <person name="Weber T."/>
            <person name="Iftime D."/>
        </authorList>
    </citation>
    <scope>NUCLEOTIDE SEQUENCE</scope>
    <source>
        <strain evidence="4">Tu 365</strain>
    </source>
</reference>
<dbReference type="AlphaFoldDB" id="S5UJH6"/>
<sequence length="125" mass="12992">MNDTEGTLAISVHPSPAGPVVLRLAGELDHHTGARLGRAVEDLLHSPGPGPAPGIVADLSRLYYCDSTGITTILTAHDRARATGSSFCVAAPSPALAQLFRMTGLDQVLPFHPSVQDAVEALSND</sequence>
<dbReference type="InterPro" id="IPR003658">
    <property type="entry name" value="Anti-sigma_ant"/>
</dbReference>
<dbReference type="eggNOG" id="COG1366">
    <property type="taxonomic scope" value="Bacteria"/>
</dbReference>
<comment type="similarity">
    <text evidence="1 2">Belongs to the anti-sigma-factor antagonist family.</text>
</comment>
<dbReference type="EMBL" id="CP006259">
    <property type="protein sequence ID" value="AGS66983.1"/>
    <property type="molecule type" value="Genomic_DNA"/>
</dbReference>
<reference evidence="4 6" key="2">
    <citation type="journal article" date="2013" name="J. Biotechnol.">
        <title>Complete genome sequence of the kirromycin producer Streptomyces collinus Tu 365 consisting of a linear chromosome and two linear plasmids.</title>
        <authorList>
            <person name="Ruckert C."/>
            <person name="Szczepanowski R."/>
            <person name="Albersmeier A."/>
            <person name="Goesmann A."/>
            <person name="Iftime D."/>
            <person name="Musiol E.M."/>
            <person name="Blin K."/>
            <person name="Wohlleben W."/>
            <person name="Puhler A."/>
            <person name="Kalinowski J."/>
            <person name="Weber T."/>
        </authorList>
    </citation>
    <scope>NUCLEOTIDE SEQUENCE [LARGE SCALE GENOMIC DNA]</scope>
    <source>
        <strain evidence="6">DSM 40733 / Tue 365</strain>
        <strain evidence="4">Tu 365</strain>
    </source>
</reference>
<evidence type="ECO:0000256" key="1">
    <source>
        <dbReference type="ARBA" id="ARBA00009013"/>
    </source>
</evidence>
<dbReference type="EMBL" id="CP006259">
    <property type="protein sequence ID" value="AGS73711.1"/>
    <property type="molecule type" value="Genomic_DNA"/>
</dbReference>
<dbReference type="PATRIC" id="fig|1214242.5.peg.144"/>
<gene>
    <name evidence="4" type="ORF">B446_00725</name>
    <name evidence="5" type="ORF">B446_34565</name>
</gene>
<dbReference type="KEGG" id="sci:B446_00725"/>
<proteinExistence type="inferred from homology"/>
<dbReference type="KEGG" id="sci:B446_34565"/>
<feature type="domain" description="STAS" evidence="3">
    <location>
        <begin position="18"/>
        <end position="122"/>
    </location>
</feature>
<evidence type="ECO:0000256" key="2">
    <source>
        <dbReference type="RuleBase" id="RU003749"/>
    </source>
</evidence>
<organism evidence="4 6">
    <name type="scientific">Streptomyces collinus (strain DSM 40733 / Tue 365)</name>
    <dbReference type="NCBI Taxonomy" id="1214242"/>
    <lineage>
        <taxon>Bacteria</taxon>
        <taxon>Bacillati</taxon>
        <taxon>Actinomycetota</taxon>
        <taxon>Actinomycetes</taxon>
        <taxon>Kitasatosporales</taxon>
        <taxon>Streptomycetaceae</taxon>
        <taxon>Streptomyces</taxon>
    </lineage>
</organism>
<protein>
    <recommendedName>
        <fullName evidence="2">Anti-sigma factor antagonist</fullName>
    </recommendedName>
</protein>
<dbReference type="Pfam" id="PF01740">
    <property type="entry name" value="STAS"/>
    <property type="match status" value="1"/>
</dbReference>
<dbReference type="NCBIfam" id="TIGR00377">
    <property type="entry name" value="ant_ant_sig"/>
    <property type="match status" value="1"/>
</dbReference>
<dbReference type="HOGENOM" id="CLU_115403_3_2_11"/>
<dbReference type="Proteomes" id="UP000015423">
    <property type="component" value="Chromosome"/>
</dbReference>
<evidence type="ECO:0000259" key="3">
    <source>
        <dbReference type="PROSITE" id="PS50801"/>
    </source>
</evidence>